<dbReference type="RefSeq" id="WP_273630622.1">
    <property type="nucleotide sequence ID" value="NZ_CP117167.1"/>
</dbReference>
<proteinExistence type="predicted"/>
<organism evidence="1 2">
    <name type="scientific">Mucilaginibacter jinjuensis</name>
    <dbReference type="NCBI Taxonomy" id="1176721"/>
    <lineage>
        <taxon>Bacteria</taxon>
        <taxon>Pseudomonadati</taxon>
        <taxon>Bacteroidota</taxon>
        <taxon>Sphingobacteriia</taxon>
        <taxon>Sphingobacteriales</taxon>
        <taxon>Sphingobacteriaceae</taxon>
        <taxon>Mucilaginibacter</taxon>
    </lineage>
</organism>
<dbReference type="Proteomes" id="UP001216139">
    <property type="component" value="Chromosome"/>
</dbReference>
<sequence>MIKRSNVLRPLSFILLPKASLLLLATLLLLLSAASCTFNPPLQGKGVEALQGEWQQDTSALQKKLVNYTLYHYKFDCDSFFVQIKTFSKVNYGDDTCMRSGHWAEYAKGAYVLRHDTLRLQGLFCTANYQYKNEGGCFRSGYYDEHFTIAKKTDSVYQFTNTSSVTPFTVHLEKRNTCNPKAL</sequence>
<keyword evidence="2" id="KW-1185">Reference proteome</keyword>
<accession>A0ABY7T7W4</accession>
<name>A0ABY7T7W4_9SPHI</name>
<reference evidence="1 2" key="1">
    <citation type="submission" date="2023-02" db="EMBL/GenBank/DDBJ databases">
        <title>Genome sequence of Mucilaginibacter jinjuensis strain KACC 16571.</title>
        <authorList>
            <person name="Kim S."/>
            <person name="Heo J."/>
            <person name="Kwon S.-W."/>
        </authorList>
    </citation>
    <scope>NUCLEOTIDE SEQUENCE [LARGE SCALE GENOMIC DNA]</scope>
    <source>
        <strain evidence="1 2">KACC 16571</strain>
    </source>
</reference>
<protein>
    <submittedName>
        <fullName evidence="1">Fumarate hydratase</fullName>
    </submittedName>
</protein>
<evidence type="ECO:0000313" key="1">
    <source>
        <dbReference type="EMBL" id="WCT12364.1"/>
    </source>
</evidence>
<evidence type="ECO:0000313" key="2">
    <source>
        <dbReference type="Proteomes" id="UP001216139"/>
    </source>
</evidence>
<gene>
    <name evidence="1" type="ORF">PQO05_00255</name>
</gene>
<dbReference type="EMBL" id="CP117167">
    <property type="protein sequence ID" value="WCT12364.1"/>
    <property type="molecule type" value="Genomic_DNA"/>
</dbReference>